<proteinExistence type="predicted"/>
<dbReference type="Pfam" id="PF13600">
    <property type="entry name" value="DUF4140"/>
    <property type="match status" value="1"/>
</dbReference>
<feature type="domain" description="DUF4140" evidence="3">
    <location>
        <begin position="32"/>
        <end position="137"/>
    </location>
</feature>
<dbReference type="InterPro" id="IPR037291">
    <property type="entry name" value="DUF4139"/>
</dbReference>
<comment type="caution">
    <text evidence="4">The sequence shown here is derived from an EMBL/GenBank/DDBJ whole genome shotgun (WGS) entry which is preliminary data.</text>
</comment>
<dbReference type="NCBIfam" id="TIGR02231">
    <property type="entry name" value="mucoidy inhibitor MuiA family protein"/>
    <property type="match status" value="1"/>
</dbReference>
<dbReference type="PANTHER" id="PTHR31005:SF8">
    <property type="entry name" value="DUF4139 DOMAIN-CONTAINING PROTEIN"/>
    <property type="match status" value="1"/>
</dbReference>
<dbReference type="Proteomes" id="UP000264719">
    <property type="component" value="Unassembled WGS sequence"/>
</dbReference>
<feature type="coiled-coil region" evidence="1">
    <location>
        <begin position="100"/>
        <end position="134"/>
    </location>
</feature>
<keyword evidence="1" id="KW-0175">Coiled coil</keyword>
<reference evidence="4 5" key="1">
    <citation type="journal article" date="2018" name="Nat. Biotechnol.">
        <title>A standardized bacterial taxonomy based on genome phylogeny substantially revises the tree of life.</title>
        <authorList>
            <person name="Parks D.H."/>
            <person name="Chuvochina M."/>
            <person name="Waite D.W."/>
            <person name="Rinke C."/>
            <person name="Skarshewski A."/>
            <person name="Chaumeil P.A."/>
            <person name="Hugenholtz P."/>
        </authorList>
    </citation>
    <scope>NUCLEOTIDE SEQUENCE [LARGE SCALE GENOMIC DNA]</scope>
    <source>
        <strain evidence="4">UBA9169</strain>
    </source>
</reference>
<dbReference type="PANTHER" id="PTHR31005">
    <property type="entry name" value="DUF4139 DOMAIN-CONTAINING PROTEIN"/>
    <property type="match status" value="1"/>
</dbReference>
<sequence length="543" mass="59263">MLPLILSATVASVAPAALFAEDIPLRAEVRAVTLYPSGGTVTREATFSAPQGEHELILLDLPRDTDLDSVRVAVEGAAMGTLTTRRDYVPPRDPAKGEAIEAAEAEVERLEEALRGARAEIEGVRLEQEAAEARVAFLAALGQGDGVAQMEPAALRELIGLVGDETLSAKQAAQAARLRAEAAERDLKDLTEDLQAAREALAALVPQEGPHAMLAVAIEADAATEGRITLSYNVHQAGWQPVYDMRLDRQSGQLEIARGAYVSQASGENWQSVDLILSTVRPVEQTEPSEVHPWQRWITDKDAPQPVLKTLRGAAADDFARAEMAAEPAPAIVAEAEFDGLSVSYRYNRPLSLASGADRVRIDLGTLETTTETYARAVPLADSSAFLMADMTNDTGEMILPGMVMKYLDGKFVGRGYSELVPAGAEADISFGPIDGLRLTRRIEDRQEGDRGVIRKSNDMNEAVRIEVENLTGEDWPVRLRDRVPYSEQEQLEITWEAAPRVSESDLDGQRGVLEWHFDLAAGETKVVKLDQWLKWPEDKVLR</sequence>
<accession>A0A348WEX2</accession>
<feature type="coiled-coil region" evidence="1">
    <location>
        <begin position="173"/>
        <end position="200"/>
    </location>
</feature>
<dbReference type="AlphaFoldDB" id="A0A348WEX2"/>
<evidence type="ECO:0000256" key="1">
    <source>
        <dbReference type="SAM" id="Coils"/>
    </source>
</evidence>
<feature type="domain" description="DUF4139" evidence="2">
    <location>
        <begin position="228"/>
        <end position="538"/>
    </location>
</feature>
<evidence type="ECO:0000259" key="3">
    <source>
        <dbReference type="Pfam" id="PF13600"/>
    </source>
</evidence>
<dbReference type="InterPro" id="IPR011935">
    <property type="entry name" value="CHP02231"/>
</dbReference>
<evidence type="ECO:0000313" key="5">
    <source>
        <dbReference type="Proteomes" id="UP000264719"/>
    </source>
</evidence>
<name>A0A348WEX2_9RHOB</name>
<evidence type="ECO:0008006" key="6">
    <source>
        <dbReference type="Google" id="ProtNLM"/>
    </source>
</evidence>
<dbReference type="EMBL" id="DMVW01000136">
    <property type="protein sequence ID" value="HAR53084.1"/>
    <property type="molecule type" value="Genomic_DNA"/>
</dbReference>
<organism evidence="4 5">
    <name type="scientific">Roseovarius nubinhibens</name>
    <dbReference type="NCBI Taxonomy" id="314263"/>
    <lineage>
        <taxon>Bacteria</taxon>
        <taxon>Pseudomonadati</taxon>
        <taxon>Pseudomonadota</taxon>
        <taxon>Alphaproteobacteria</taxon>
        <taxon>Rhodobacterales</taxon>
        <taxon>Roseobacteraceae</taxon>
        <taxon>Roseovarius</taxon>
    </lineage>
</organism>
<protein>
    <recommendedName>
        <fullName evidence="6">DUF4139 domain-containing protein</fullName>
    </recommendedName>
</protein>
<gene>
    <name evidence="4" type="ORF">DCS45_14575</name>
</gene>
<dbReference type="Pfam" id="PF13598">
    <property type="entry name" value="DUF4139"/>
    <property type="match status" value="1"/>
</dbReference>
<evidence type="ECO:0000313" key="4">
    <source>
        <dbReference type="EMBL" id="HAR53084.1"/>
    </source>
</evidence>
<evidence type="ECO:0000259" key="2">
    <source>
        <dbReference type="Pfam" id="PF13598"/>
    </source>
</evidence>
<dbReference type="InterPro" id="IPR025554">
    <property type="entry name" value="DUF4140"/>
</dbReference>